<proteinExistence type="predicted"/>
<dbReference type="eggNOG" id="COG4803">
    <property type="taxonomic scope" value="Bacteria"/>
</dbReference>
<dbReference type="OrthoDB" id="5244321at2"/>
<accession>K9URK6</accession>
<reference evidence="2 3" key="1">
    <citation type="submission" date="2012-05" db="EMBL/GenBank/DDBJ databases">
        <title>Noncontiguous Finished plasmid 1 of genome of Chamaesiphon sp. PCC 6605.</title>
        <authorList>
            <consortium name="US DOE Joint Genome Institute"/>
            <person name="Gugger M."/>
            <person name="Coursin T."/>
            <person name="Rippka R."/>
            <person name="Tandeau De Marsac N."/>
            <person name="Huntemann M."/>
            <person name="Wei C.-L."/>
            <person name="Han J."/>
            <person name="Detter J.C."/>
            <person name="Han C."/>
            <person name="Tapia R."/>
            <person name="Chen A."/>
            <person name="Kyrpides N."/>
            <person name="Mavromatis K."/>
            <person name="Markowitz V."/>
            <person name="Szeto E."/>
            <person name="Ivanova N."/>
            <person name="Pagani I."/>
            <person name="Pati A."/>
            <person name="Goodwin L."/>
            <person name="Nordberg H.P."/>
            <person name="Cantor M.N."/>
            <person name="Hua S.X."/>
            <person name="Woyke T."/>
            <person name="Kerfeld C.A."/>
        </authorList>
    </citation>
    <scope>NUCLEOTIDE SEQUENCE [LARGE SCALE GENOMIC DNA]</scope>
    <source>
        <strain evidence="3">ATCC 27169 / PCC 6605</strain>
        <plasmid evidence="3">Plasmid pCHA6605.01</plasmid>
    </source>
</reference>
<protein>
    <submittedName>
        <fullName evidence="2">Putative membrane protein</fullName>
    </submittedName>
</protein>
<dbReference type="KEGG" id="cmp:Cha6605_6050"/>
<dbReference type="EMBL" id="CP003601">
    <property type="protein sequence ID" value="AFY96889.1"/>
    <property type="molecule type" value="Genomic_DNA"/>
</dbReference>
<name>K9URK6_CHAP6</name>
<dbReference type="HOGENOM" id="CLU_097445_1_0_3"/>
<dbReference type="InterPro" id="IPR009200">
    <property type="entry name" value="DUF1269_membrane"/>
</dbReference>
<evidence type="ECO:0000313" key="2">
    <source>
        <dbReference type="EMBL" id="AFY96889.1"/>
    </source>
</evidence>
<dbReference type="RefSeq" id="WP_015328777.1">
    <property type="nucleotide sequence ID" value="NC_020053.1"/>
</dbReference>
<organism evidence="2 3">
    <name type="scientific">Chamaesiphon minutus (strain ATCC 27169 / PCC 6605)</name>
    <dbReference type="NCBI Taxonomy" id="1173020"/>
    <lineage>
        <taxon>Bacteria</taxon>
        <taxon>Bacillati</taxon>
        <taxon>Cyanobacteriota</taxon>
        <taxon>Cyanophyceae</taxon>
        <taxon>Gomontiellales</taxon>
        <taxon>Chamaesiphonaceae</taxon>
        <taxon>Chamaesiphon</taxon>
    </lineage>
</organism>
<dbReference type="AlphaFoldDB" id="K9URK6"/>
<keyword evidence="1" id="KW-0472">Membrane</keyword>
<keyword evidence="3" id="KW-1185">Reference proteome</keyword>
<evidence type="ECO:0000256" key="1">
    <source>
        <dbReference type="SAM" id="Phobius"/>
    </source>
</evidence>
<sequence>MSDLIVVGFKDEFKADEVLIELKRLELEYLIDLEDAAVVVRNQQGKVKIKQAQELVADGAVSGGYWGLLLGIIFFHPILAVLGAAAGAISGALTDVGIDDNFIHDIGSTIEPGTSAIFVLVRKATPDKVLAALSKFDGKVLRTSLSREDEAKLQAALIKHELVVL</sequence>
<evidence type="ECO:0000313" key="3">
    <source>
        <dbReference type="Proteomes" id="UP000010366"/>
    </source>
</evidence>
<geneLocation type="plasmid" evidence="2 3">
    <name>pCHA6605.01</name>
</geneLocation>
<dbReference type="Proteomes" id="UP000010366">
    <property type="component" value="Plasmid pCHA6605.01"/>
</dbReference>
<keyword evidence="1" id="KW-1133">Transmembrane helix</keyword>
<keyword evidence="1" id="KW-0812">Transmembrane</keyword>
<dbReference type="Pfam" id="PF06897">
    <property type="entry name" value="DUF1269"/>
    <property type="match status" value="1"/>
</dbReference>
<gene>
    <name evidence="2" type="ORF">Cha6605_6050</name>
</gene>
<keyword evidence="2" id="KW-0614">Plasmid</keyword>
<dbReference type="PATRIC" id="fig|1173020.3.peg.6949"/>
<feature type="transmembrane region" description="Helical" evidence="1">
    <location>
        <begin position="65"/>
        <end position="89"/>
    </location>
</feature>